<protein>
    <recommendedName>
        <fullName evidence="6">Urease accessory protein UreD</fullName>
    </recommendedName>
</protein>
<reference evidence="4 5" key="1">
    <citation type="submission" date="2016-03" db="EMBL/GenBank/DDBJ databases">
        <title>Comparative genomics of the ectomycorrhizal sister species Rhizopogon vinicolor and Rhizopogon vesiculosus (Basidiomycota: Boletales) reveals a divergence of the mating type B locus.</title>
        <authorList>
            <person name="Mujic A.B."/>
            <person name="Kuo A."/>
            <person name="Tritt A."/>
            <person name="Lipzen A."/>
            <person name="Chen C."/>
            <person name="Johnson J."/>
            <person name="Sharma A."/>
            <person name="Barry K."/>
            <person name="Grigoriev I.V."/>
            <person name="Spatafora J.W."/>
        </authorList>
    </citation>
    <scope>NUCLEOTIDE SEQUENCE [LARGE SCALE GENOMIC DNA]</scope>
    <source>
        <strain evidence="4 5">AM-OR11-056</strain>
    </source>
</reference>
<feature type="compositionally biased region" description="Acidic residues" evidence="3">
    <location>
        <begin position="36"/>
        <end position="48"/>
    </location>
</feature>
<evidence type="ECO:0008006" key="6">
    <source>
        <dbReference type="Google" id="ProtNLM"/>
    </source>
</evidence>
<dbReference type="GO" id="GO:0016151">
    <property type="term" value="F:nickel cation binding"/>
    <property type="evidence" value="ECO:0007669"/>
    <property type="project" value="InterPro"/>
</dbReference>
<feature type="compositionally biased region" description="Low complexity" evidence="3">
    <location>
        <begin position="186"/>
        <end position="196"/>
    </location>
</feature>
<accession>A0A1J8Q8B3</accession>
<feature type="compositionally biased region" description="Basic and acidic residues" evidence="3">
    <location>
        <begin position="590"/>
        <end position="601"/>
    </location>
</feature>
<feature type="compositionally biased region" description="Polar residues" evidence="3">
    <location>
        <begin position="278"/>
        <end position="289"/>
    </location>
</feature>
<feature type="region of interest" description="Disordered" evidence="3">
    <location>
        <begin position="17"/>
        <end position="48"/>
    </location>
</feature>
<feature type="compositionally biased region" description="Basic and acidic residues" evidence="3">
    <location>
        <begin position="563"/>
        <end position="572"/>
    </location>
</feature>
<feature type="region of interest" description="Disordered" evidence="3">
    <location>
        <begin position="498"/>
        <end position="615"/>
    </location>
</feature>
<sequence length="1164" mass="125963">MSTIPAPSIILAREEWPDADFDLPEGDHIRSLDVESDKEDDEDPNDIDWDIEMDFGKTGGAKAKAVVAGMAARSDLSRIVSGNMITIRPPLTCQEEEDEEEDEGVSTIKVAALPNVIAKRPPSPIDEDMESAFALPSDLTQLSLAPLSLSHRSSKNSLEWGDRDQASSSSQSSDAYSTLGFADPMSSSNSVSSLSLHDTDESECEGGESELEGLVIPSGLFESGQSAKHLKKMLELKKHVQITEHRVKVASPDPEDDFEIGLLIEDDADFSPSRLVNAKQNQRSSNRSKSAPARAVLPLRPPSRMRADRAKSPVNPPISSARQLQRIKLSSSPPPRSLGAARVQTYKEVLSAAPPTPTNTFLSPKPGSLRGQKSHSGLKPPTPPSTQRKPLTRKASLSSLMECSTSQASGSGIVATPGPSTTKYPRYDAPTAASRAKSHTSSTSRIHALDFIVPPTRPSTPSSNPAALRLTMPTSMRMKSRPALSSIFPTPAVATATALPAPSHRATSPMPTRPPSTSSLRSRATPTQTSCIPSTSAPKLLRRPKRQRTYGDGTELDAFDDLPTDREKEGRFRVQPKPINRGPVSNLSKTSEKEKDKDTGTMRKKGRKDTVSPDVSGALATATNTLRRTSRIEFPKVSGTEISVKKKKDASSPVLGHTRRKPTLIRHLGSASGPKVVGEMKWNPTTLRWEGNDQVLRDFDTVVGTSTRPALITHLTGSSIGSPVGSFAAGARKVGNMIFDPTRMCWVSTLEEEEPDVFADLADDEEDDAWESKGGTIRANQQGCTSSAASDTSTLATSAIVITAPSPARSRIRTNSESESDRGSRASIVYDVADDFVELSFHVSRQQMSITAGEGIPVGTGHITCDLHSSTVVFSKLSSSYPLKLLSPRVAEHGVAIVYMMSYGGGLVGGDCVQLVVEVGRECKLLLLSQGSTKVFKTRPGDRASTRLRGSSLQQSSLQAGTTQSMEVTVEPDSALFLLPDPVTCFRSASYTQVQTFHLSTSASIVLLDWVTSGRRSLGEDWDFLRYYSINEIFVEGRRVARDVLLLDNSSLDTTSCSSPPRDPPLRTLKDRLSPYSCYAMLLLYGPQTHSVVTDLQAKYGSISVFKRTAPERFLWSLSPIDDGKGTVIRAAGIETEDVKKWFREALSGLEAVVGIDEYRKAFL</sequence>
<keyword evidence="5" id="KW-1185">Reference proteome</keyword>
<gene>
    <name evidence="4" type="ORF">AZE42_00090</name>
</gene>
<keyword evidence="2" id="KW-0143">Chaperone</keyword>
<dbReference type="Proteomes" id="UP000183567">
    <property type="component" value="Unassembled WGS sequence"/>
</dbReference>
<dbReference type="EMBL" id="LVVM01002679">
    <property type="protein sequence ID" value="OJA16211.1"/>
    <property type="molecule type" value="Genomic_DNA"/>
</dbReference>
<feature type="compositionally biased region" description="Polar residues" evidence="3">
    <location>
        <begin position="317"/>
        <end position="331"/>
    </location>
</feature>
<proteinExistence type="inferred from homology"/>
<dbReference type="HAMAP" id="MF_01384">
    <property type="entry name" value="UreD"/>
    <property type="match status" value="1"/>
</dbReference>
<evidence type="ECO:0000313" key="4">
    <source>
        <dbReference type="EMBL" id="OJA16211.1"/>
    </source>
</evidence>
<feature type="compositionally biased region" description="Polar residues" evidence="3">
    <location>
        <begin position="528"/>
        <end position="537"/>
    </location>
</feature>
<evidence type="ECO:0000256" key="1">
    <source>
        <dbReference type="ARBA" id="ARBA00007177"/>
    </source>
</evidence>
<comment type="similarity">
    <text evidence="1">Belongs to the UreD family.</text>
</comment>
<dbReference type="InterPro" id="IPR002669">
    <property type="entry name" value="UreD"/>
</dbReference>
<dbReference type="Pfam" id="PF01774">
    <property type="entry name" value="UreD"/>
    <property type="match status" value="1"/>
</dbReference>
<evidence type="ECO:0000256" key="2">
    <source>
        <dbReference type="ARBA" id="ARBA00023186"/>
    </source>
</evidence>
<feature type="compositionally biased region" description="Polar residues" evidence="3">
    <location>
        <begin position="385"/>
        <end position="410"/>
    </location>
</feature>
<evidence type="ECO:0000313" key="5">
    <source>
        <dbReference type="Proteomes" id="UP000183567"/>
    </source>
</evidence>
<dbReference type="PANTHER" id="PTHR33643">
    <property type="entry name" value="UREASE ACCESSORY PROTEIN D"/>
    <property type="match status" value="1"/>
</dbReference>
<organism evidence="4 5">
    <name type="scientific">Rhizopogon vesiculosus</name>
    <dbReference type="NCBI Taxonomy" id="180088"/>
    <lineage>
        <taxon>Eukaryota</taxon>
        <taxon>Fungi</taxon>
        <taxon>Dikarya</taxon>
        <taxon>Basidiomycota</taxon>
        <taxon>Agaricomycotina</taxon>
        <taxon>Agaricomycetes</taxon>
        <taxon>Agaricomycetidae</taxon>
        <taxon>Boletales</taxon>
        <taxon>Suillineae</taxon>
        <taxon>Rhizopogonaceae</taxon>
        <taxon>Rhizopogon</taxon>
    </lineage>
</organism>
<dbReference type="PANTHER" id="PTHR33643:SF1">
    <property type="entry name" value="UREASE ACCESSORY PROTEIN D"/>
    <property type="match status" value="1"/>
</dbReference>
<evidence type="ECO:0000256" key="3">
    <source>
        <dbReference type="SAM" id="MobiDB-lite"/>
    </source>
</evidence>
<name>A0A1J8Q8B3_9AGAM</name>
<feature type="compositionally biased region" description="Acidic residues" evidence="3">
    <location>
        <begin position="200"/>
        <end position="211"/>
    </location>
</feature>
<feature type="compositionally biased region" description="Low complexity" evidence="3">
    <location>
        <begin position="290"/>
        <end position="304"/>
    </location>
</feature>
<dbReference type="AlphaFoldDB" id="A0A1J8Q8B3"/>
<feature type="compositionally biased region" description="Low complexity" evidence="3">
    <location>
        <begin position="166"/>
        <end position="175"/>
    </location>
</feature>
<feature type="compositionally biased region" description="Low complexity" evidence="3">
    <location>
        <begin position="498"/>
        <end position="527"/>
    </location>
</feature>
<feature type="compositionally biased region" description="Basic and acidic residues" evidence="3">
    <location>
        <begin position="25"/>
        <end position="35"/>
    </location>
</feature>
<comment type="caution">
    <text evidence="4">The sequence shown here is derived from an EMBL/GenBank/DDBJ whole genome shotgun (WGS) entry which is preliminary data.</text>
</comment>
<dbReference type="STRING" id="180088.A0A1J8Q8B3"/>
<dbReference type="OrthoDB" id="19159at2759"/>
<feature type="region of interest" description="Disordered" evidence="3">
    <location>
        <begin position="151"/>
        <end position="211"/>
    </location>
</feature>
<feature type="region of interest" description="Disordered" evidence="3">
    <location>
        <begin position="275"/>
        <end position="441"/>
    </location>
</feature>